<protein>
    <submittedName>
        <fullName evidence="2">Uncharacterized protein</fullName>
    </submittedName>
</protein>
<sequence length="109" mass="12587">MWMIGSTLMKTASASPVVRRICEQEAEYAPPQEEDEVEEIVIYDHKDQNRLHRIFNQPWCPDNQRPESLAGQPVARSPDLSAHRGQAYQRISSQSPVVKWRVVITNLHH</sequence>
<evidence type="ECO:0000313" key="3">
    <source>
        <dbReference type="Proteomes" id="UP001234178"/>
    </source>
</evidence>
<evidence type="ECO:0000256" key="1">
    <source>
        <dbReference type="SAM" id="MobiDB-lite"/>
    </source>
</evidence>
<accession>A0ABR0AUC4</accession>
<gene>
    <name evidence="2" type="ORF">OUZ56_021755</name>
</gene>
<evidence type="ECO:0000313" key="2">
    <source>
        <dbReference type="EMBL" id="KAK4028734.1"/>
    </source>
</evidence>
<proteinExistence type="predicted"/>
<reference evidence="2 3" key="1">
    <citation type="journal article" date="2023" name="Nucleic Acids Res.">
        <title>The hologenome of Daphnia magna reveals possible DNA methylation and microbiome-mediated evolution of the host genome.</title>
        <authorList>
            <person name="Chaturvedi A."/>
            <person name="Li X."/>
            <person name="Dhandapani V."/>
            <person name="Marshall H."/>
            <person name="Kissane S."/>
            <person name="Cuenca-Cambronero M."/>
            <person name="Asole G."/>
            <person name="Calvet F."/>
            <person name="Ruiz-Romero M."/>
            <person name="Marangio P."/>
            <person name="Guigo R."/>
            <person name="Rago D."/>
            <person name="Mirbahai L."/>
            <person name="Eastwood N."/>
            <person name="Colbourne J.K."/>
            <person name="Zhou J."/>
            <person name="Mallon E."/>
            <person name="Orsini L."/>
        </authorList>
    </citation>
    <scope>NUCLEOTIDE SEQUENCE [LARGE SCALE GENOMIC DNA]</scope>
    <source>
        <strain evidence="2">LRV0_1</strain>
    </source>
</reference>
<comment type="caution">
    <text evidence="2">The sequence shown here is derived from an EMBL/GenBank/DDBJ whole genome shotgun (WGS) entry which is preliminary data.</text>
</comment>
<organism evidence="2 3">
    <name type="scientific">Daphnia magna</name>
    <dbReference type="NCBI Taxonomy" id="35525"/>
    <lineage>
        <taxon>Eukaryota</taxon>
        <taxon>Metazoa</taxon>
        <taxon>Ecdysozoa</taxon>
        <taxon>Arthropoda</taxon>
        <taxon>Crustacea</taxon>
        <taxon>Branchiopoda</taxon>
        <taxon>Diplostraca</taxon>
        <taxon>Cladocera</taxon>
        <taxon>Anomopoda</taxon>
        <taxon>Daphniidae</taxon>
        <taxon>Daphnia</taxon>
    </lineage>
</organism>
<dbReference type="EMBL" id="JAOYFB010000039">
    <property type="protein sequence ID" value="KAK4028734.1"/>
    <property type="molecule type" value="Genomic_DNA"/>
</dbReference>
<keyword evidence="3" id="KW-1185">Reference proteome</keyword>
<dbReference type="Proteomes" id="UP001234178">
    <property type="component" value="Unassembled WGS sequence"/>
</dbReference>
<feature type="region of interest" description="Disordered" evidence="1">
    <location>
        <begin position="61"/>
        <end position="85"/>
    </location>
</feature>
<name>A0ABR0AUC4_9CRUS</name>